<dbReference type="HAMAP" id="MF_00303">
    <property type="entry name" value="Trigger_factor_Tig"/>
    <property type="match status" value="1"/>
</dbReference>
<reference evidence="15 16" key="1">
    <citation type="submission" date="2016-11" db="EMBL/GenBank/DDBJ databases">
        <authorList>
            <person name="Jaros S."/>
            <person name="Januszkiewicz K."/>
            <person name="Wedrychowicz H."/>
        </authorList>
    </citation>
    <scope>NUCLEOTIDE SEQUENCE [LARGE SCALE GENOMIC DNA]</scope>
    <source>
        <strain evidence="15 16">CGMCC 1.7049</strain>
    </source>
</reference>
<dbReference type="PANTHER" id="PTHR30560:SF3">
    <property type="entry name" value="TRIGGER FACTOR-LIKE PROTEIN TIG, CHLOROPLASTIC"/>
    <property type="match status" value="1"/>
</dbReference>
<name>A0A1M5PEC6_9GAMM</name>
<dbReference type="InterPro" id="IPR001179">
    <property type="entry name" value="PPIase_FKBP_dom"/>
</dbReference>
<dbReference type="InterPro" id="IPR005215">
    <property type="entry name" value="Trig_fac"/>
</dbReference>
<dbReference type="RefSeq" id="WP_072897378.1">
    <property type="nucleotide sequence ID" value="NZ_FQWZ01000004.1"/>
</dbReference>
<dbReference type="PROSITE" id="PS50059">
    <property type="entry name" value="FKBP_PPIASE"/>
    <property type="match status" value="1"/>
</dbReference>
<dbReference type="EMBL" id="FQWZ01000004">
    <property type="protein sequence ID" value="SHG99869.1"/>
    <property type="molecule type" value="Genomic_DNA"/>
</dbReference>
<dbReference type="Gene3D" id="3.30.70.1050">
    <property type="entry name" value="Trigger factor ribosome-binding domain"/>
    <property type="match status" value="1"/>
</dbReference>
<keyword evidence="5 11" id="KW-0132">Cell division</keyword>
<evidence type="ECO:0000256" key="8">
    <source>
        <dbReference type="ARBA" id="ARBA00023235"/>
    </source>
</evidence>
<comment type="similarity">
    <text evidence="2 11 13">Belongs to the FKBP-type PPIase family. Tig subfamily.</text>
</comment>
<dbReference type="SUPFAM" id="SSF109998">
    <property type="entry name" value="Triger factor/SurA peptide-binding domain-like"/>
    <property type="match status" value="1"/>
</dbReference>
<dbReference type="GO" id="GO:0003755">
    <property type="term" value="F:peptidyl-prolyl cis-trans isomerase activity"/>
    <property type="evidence" value="ECO:0007669"/>
    <property type="project" value="UniProtKB-UniRule"/>
</dbReference>
<keyword evidence="6 11" id="KW-0697">Rotamase</keyword>
<dbReference type="GO" id="GO:0051301">
    <property type="term" value="P:cell division"/>
    <property type="evidence" value="ECO:0007669"/>
    <property type="project" value="UniProtKB-KW"/>
</dbReference>
<accession>A0A1M5PEC6</accession>
<proteinExistence type="inferred from homology"/>
<evidence type="ECO:0000256" key="10">
    <source>
        <dbReference type="ARBA" id="ARBA00029986"/>
    </source>
</evidence>
<comment type="domain">
    <text evidence="11">Consists of 3 domains; the N-terminus binds the ribosome, the middle domain has PPIase activity, while the C-terminus has intrinsic chaperone activity on its own.</text>
</comment>
<dbReference type="OrthoDB" id="9767721at2"/>
<evidence type="ECO:0000256" key="13">
    <source>
        <dbReference type="RuleBase" id="RU003914"/>
    </source>
</evidence>
<dbReference type="InterPro" id="IPR037041">
    <property type="entry name" value="Trigger_fac_C_sf"/>
</dbReference>
<dbReference type="Pfam" id="PF05698">
    <property type="entry name" value="Trigger_C"/>
    <property type="match status" value="1"/>
</dbReference>
<keyword evidence="16" id="KW-1185">Reference proteome</keyword>
<evidence type="ECO:0000256" key="9">
    <source>
        <dbReference type="ARBA" id="ARBA00023306"/>
    </source>
</evidence>
<dbReference type="InterPro" id="IPR008880">
    <property type="entry name" value="Trigger_fac_C"/>
</dbReference>
<dbReference type="Gene3D" id="1.10.3120.10">
    <property type="entry name" value="Trigger factor, C-terminal domain"/>
    <property type="match status" value="1"/>
</dbReference>
<dbReference type="PIRSF" id="PIRSF003095">
    <property type="entry name" value="Trigger_factor"/>
    <property type="match status" value="1"/>
</dbReference>
<comment type="catalytic activity">
    <reaction evidence="1 11 12">
        <text>[protein]-peptidylproline (omega=180) = [protein]-peptidylproline (omega=0)</text>
        <dbReference type="Rhea" id="RHEA:16237"/>
        <dbReference type="Rhea" id="RHEA-COMP:10747"/>
        <dbReference type="Rhea" id="RHEA-COMP:10748"/>
        <dbReference type="ChEBI" id="CHEBI:83833"/>
        <dbReference type="ChEBI" id="CHEBI:83834"/>
        <dbReference type="EC" id="5.2.1.8"/>
    </reaction>
</comment>
<evidence type="ECO:0000313" key="16">
    <source>
        <dbReference type="Proteomes" id="UP000199758"/>
    </source>
</evidence>
<evidence type="ECO:0000256" key="1">
    <source>
        <dbReference type="ARBA" id="ARBA00000971"/>
    </source>
</evidence>
<evidence type="ECO:0000256" key="3">
    <source>
        <dbReference type="ARBA" id="ARBA00013194"/>
    </source>
</evidence>
<evidence type="ECO:0000256" key="5">
    <source>
        <dbReference type="ARBA" id="ARBA00022618"/>
    </source>
</evidence>
<keyword evidence="7 11" id="KW-0143">Chaperone</keyword>
<evidence type="ECO:0000256" key="6">
    <source>
        <dbReference type="ARBA" id="ARBA00023110"/>
    </source>
</evidence>
<dbReference type="SUPFAM" id="SSF102735">
    <property type="entry name" value="Trigger factor ribosome-binding domain"/>
    <property type="match status" value="1"/>
</dbReference>
<dbReference type="Pfam" id="PF00254">
    <property type="entry name" value="FKBP_C"/>
    <property type="match status" value="1"/>
</dbReference>
<evidence type="ECO:0000256" key="7">
    <source>
        <dbReference type="ARBA" id="ARBA00023186"/>
    </source>
</evidence>
<sequence>MEVQLEAPGGLLRQLKVRIPAENVAKAVDQRLKQLSARAKIPGFRPGKAPFKVIQQQYGASARLDAVSDLVQKSYPEALSKAGVSPAGMPKIDVTAETEGQPLEYVASFEVYPEIVLQGLDKLQIEKPVVLIQDADIDKLVDNLRKGRRELEVVDRAAAAGDQVSIDFDGKLDGVPFQGGKGEKVEFEIGAGQFLPDLENGIVGHAAGDSFTVPVNFPEDYRSEELKGKTAHFDVVLHQVKGVKLPAVDDADFLKAHNVATADELRDKGKTALENEREKAIRGRLKSQALEQLLAQNPIDVPSALIQQEIPRLRDDAAQRMNMRNLPPEKRDELLPAALFEQTARRRVALGLLIGEVIKQLKVELDPSRVEKALDELAGDYEQPEEVKQYYRSNAQMMQGLRAVVLEDQVVERLLAGVTPSETPMSLEQLLNPQAQA</sequence>
<organism evidence="15 16">
    <name type="scientific">Hydrocarboniphaga daqingensis</name>
    <dbReference type="NCBI Taxonomy" id="490188"/>
    <lineage>
        <taxon>Bacteria</taxon>
        <taxon>Pseudomonadati</taxon>
        <taxon>Pseudomonadota</taxon>
        <taxon>Gammaproteobacteria</taxon>
        <taxon>Nevskiales</taxon>
        <taxon>Nevskiaceae</taxon>
        <taxon>Hydrocarboniphaga</taxon>
    </lineage>
</organism>
<evidence type="ECO:0000256" key="2">
    <source>
        <dbReference type="ARBA" id="ARBA00005464"/>
    </source>
</evidence>
<dbReference type="Gene3D" id="3.10.50.40">
    <property type="match status" value="1"/>
</dbReference>
<dbReference type="InterPro" id="IPR046357">
    <property type="entry name" value="PPIase_dom_sf"/>
</dbReference>
<evidence type="ECO:0000256" key="4">
    <source>
        <dbReference type="ARBA" id="ARBA00016902"/>
    </source>
</evidence>
<keyword evidence="11" id="KW-0963">Cytoplasm</keyword>
<dbReference type="NCBIfam" id="TIGR00115">
    <property type="entry name" value="tig"/>
    <property type="match status" value="1"/>
</dbReference>
<dbReference type="GO" id="GO:0015031">
    <property type="term" value="P:protein transport"/>
    <property type="evidence" value="ECO:0007669"/>
    <property type="project" value="UniProtKB-UniRule"/>
</dbReference>
<evidence type="ECO:0000256" key="11">
    <source>
        <dbReference type="HAMAP-Rule" id="MF_00303"/>
    </source>
</evidence>
<keyword evidence="8 11" id="KW-0413">Isomerase</keyword>
<feature type="domain" description="PPIase FKBP-type" evidence="14">
    <location>
        <begin position="161"/>
        <end position="246"/>
    </location>
</feature>
<dbReference type="GO" id="GO:0043335">
    <property type="term" value="P:protein unfolding"/>
    <property type="evidence" value="ECO:0007669"/>
    <property type="project" value="TreeGrafter"/>
</dbReference>
<dbReference type="AlphaFoldDB" id="A0A1M5PEC6"/>
<evidence type="ECO:0000256" key="12">
    <source>
        <dbReference type="PROSITE-ProRule" id="PRU00277"/>
    </source>
</evidence>
<dbReference type="STRING" id="490188.SAMN04488068_2180"/>
<comment type="subcellular location">
    <subcellularLocation>
        <location evidence="11">Cytoplasm</location>
    </subcellularLocation>
    <text evidence="11">About half TF is bound to the ribosome near the polypeptide exit tunnel while the other half is free in the cytoplasm.</text>
</comment>
<dbReference type="GO" id="GO:0044183">
    <property type="term" value="F:protein folding chaperone"/>
    <property type="evidence" value="ECO:0007669"/>
    <property type="project" value="TreeGrafter"/>
</dbReference>
<comment type="function">
    <text evidence="11">Involved in protein export. Acts as a chaperone by maintaining the newly synthesized protein in an open conformation. Functions as a peptidyl-prolyl cis-trans isomerase.</text>
</comment>
<gene>
    <name evidence="11" type="primary">tig</name>
    <name evidence="15" type="ORF">SAMN04488068_2180</name>
</gene>
<evidence type="ECO:0000313" key="15">
    <source>
        <dbReference type="EMBL" id="SHG99869.1"/>
    </source>
</evidence>
<dbReference type="InterPro" id="IPR027304">
    <property type="entry name" value="Trigger_fact/SurA_dom_sf"/>
</dbReference>
<dbReference type="EC" id="5.2.1.8" evidence="3 11"/>
<dbReference type="PANTHER" id="PTHR30560">
    <property type="entry name" value="TRIGGER FACTOR CHAPERONE AND PEPTIDYL-PROLYL CIS/TRANS ISOMERASE"/>
    <property type="match status" value="1"/>
</dbReference>
<dbReference type="Pfam" id="PF05697">
    <property type="entry name" value="Trigger_N"/>
    <property type="match status" value="1"/>
</dbReference>
<dbReference type="InterPro" id="IPR008881">
    <property type="entry name" value="Trigger_fac_ribosome-bd_bac"/>
</dbReference>
<keyword evidence="9 11" id="KW-0131">Cell cycle</keyword>
<dbReference type="InterPro" id="IPR036611">
    <property type="entry name" value="Trigger_fac_ribosome-bd_sf"/>
</dbReference>
<evidence type="ECO:0000259" key="14">
    <source>
        <dbReference type="PROSITE" id="PS50059"/>
    </source>
</evidence>
<dbReference type="SUPFAM" id="SSF54534">
    <property type="entry name" value="FKBP-like"/>
    <property type="match status" value="1"/>
</dbReference>
<dbReference type="GO" id="GO:0043022">
    <property type="term" value="F:ribosome binding"/>
    <property type="evidence" value="ECO:0007669"/>
    <property type="project" value="TreeGrafter"/>
</dbReference>
<dbReference type="Proteomes" id="UP000199758">
    <property type="component" value="Unassembled WGS sequence"/>
</dbReference>
<dbReference type="GO" id="GO:0005737">
    <property type="term" value="C:cytoplasm"/>
    <property type="evidence" value="ECO:0007669"/>
    <property type="project" value="UniProtKB-SubCell"/>
</dbReference>
<protein>
    <recommendedName>
        <fullName evidence="4 11">Trigger factor</fullName>
        <shortName evidence="11">TF</shortName>
        <ecNumber evidence="3 11">5.2.1.8</ecNumber>
    </recommendedName>
    <alternativeName>
        <fullName evidence="10 11">PPIase</fullName>
    </alternativeName>
</protein>
<dbReference type="FunFam" id="3.10.50.40:FF:000001">
    <property type="entry name" value="Trigger factor"/>
    <property type="match status" value="1"/>
</dbReference>
<dbReference type="GO" id="GO:0051083">
    <property type="term" value="P:'de novo' cotranslational protein folding"/>
    <property type="evidence" value="ECO:0007669"/>
    <property type="project" value="TreeGrafter"/>
</dbReference>